<evidence type="ECO:0000313" key="8">
    <source>
        <dbReference type="EMBL" id="VFK23417.1"/>
    </source>
</evidence>
<evidence type="ECO:0000256" key="3">
    <source>
        <dbReference type="ARBA" id="ARBA00022634"/>
    </source>
</evidence>
<evidence type="ECO:0000256" key="4">
    <source>
        <dbReference type="ARBA" id="ARBA00022741"/>
    </source>
</evidence>
<organism evidence="7">
    <name type="scientific">Candidatus Kentrum sp. FM</name>
    <dbReference type="NCBI Taxonomy" id="2126340"/>
    <lineage>
        <taxon>Bacteria</taxon>
        <taxon>Pseudomonadati</taxon>
        <taxon>Pseudomonadota</taxon>
        <taxon>Gammaproteobacteria</taxon>
        <taxon>Candidatus Kentrum</taxon>
    </lineage>
</organism>
<dbReference type="AlphaFoldDB" id="A0A450U066"/>
<feature type="domain" description="TSCPD" evidence="6">
    <location>
        <begin position="135"/>
        <end position="244"/>
    </location>
</feature>
<dbReference type="EMBL" id="CAADEZ010000853">
    <property type="protein sequence ID" value="VFJ75625.1"/>
    <property type="molecule type" value="Genomic_DNA"/>
</dbReference>
<evidence type="ECO:0000256" key="1">
    <source>
        <dbReference type="ARBA" id="ARBA00007405"/>
    </source>
</evidence>
<dbReference type="GO" id="GO:0000166">
    <property type="term" value="F:nucleotide binding"/>
    <property type="evidence" value="ECO:0007669"/>
    <property type="project" value="UniProtKB-KW"/>
</dbReference>
<dbReference type="Pfam" id="PF12637">
    <property type="entry name" value="TSCPD"/>
    <property type="match status" value="1"/>
</dbReference>
<evidence type="ECO:0000259" key="6">
    <source>
        <dbReference type="Pfam" id="PF12637"/>
    </source>
</evidence>
<dbReference type="GO" id="GO:0071897">
    <property type="term" value="P:DNA biosynthetic process"/>
    <property type="evidence" value="ECO:0007669"/>
    <property type="project" value="UniProtKB-KW"/>
</dbReference>
<proteinExistence type="inferred from homology"/>
<accession>A0A450U066</accession>
<protein>
    <recommendedName>
        <fullName evidence="2">ribonucleoside-diphosphate reductase</fullName>
        <ecNumber evidence="2">1.17.4.1</ecNumber>
    </recommendedName>
</protein>
<dbReference type="GO" id="GO:0004748">
    <property type="term" value="F:ribonucleoside-diphosphate reductase activity, thioredoxin disulfide as acceptor"/>
    <property type="evidence" value="ECO:0007669"/>
    <property type="project" value="UniProtKB-EC"/>
</dbReference>
<evidence type="ECO:0000256" key="2">
    <source>
        <dbReference type="ARBA" id="ARBA00012274"/>
    </source>
</evidence>
<evidence type="ECO:0000313" key="7">
    <source>
        <dbReference type="EMBL" id="VFJ75625.1"/>
    </source>
</evidence>
<keyword evidence="4" id="KW-0547">Nucleotide-binding</keyword>
<dbReference type="EMBL" id="CAADFL010000923">
    <property type="protein sequence ID" value="VFK23417.1"/>
    <property type="molecule type" value="Genomic_DNA"/>
</dbReference>
<dbReference type="InterPro" id="IPR024434">
    <property type="entry name" value="TSCPD_dom"/>
</dbReference>
<keyword evidence="3" id="KW-0237">DNA synthesis</keyword>
<evidence type="ECO:0000256" key="5">
    <source>
        <dbReference type="ARBA" id="ARBA00047754"/>
    </source>
</evidence>
<reference evidence="7" key="1">
    <citation type="submission" date="2019-02" db="EMBL/GenBank/DDBJ databases">
        <authorList>
            <person name="Gruber-Vodicka R. H."/>
            <person name="Seah K. B. B."/>
        </authorList>
    </citation>
    <scope>NUCLEOTIDE SEQUENCE</scope>
    <source>
        <strain evidence="7">BECK_BZ163</strain>
        <strain evidence="8">BECK_BZ164</strain>
    </source>
</reference>
<gene>
    <name evidence="7" type="ORF">BECKFM1743A_GA0114220_108531</name>
    <name evidence="8" type="ORF">BECKFM1743B_GA0114221_109231</name>
</gene>
<comment type="similarity">
    <text evidence="1">Belongs to the ribonucleoside diphosphate reductase class-2 family.</text>
</comment>
<comment type="catalytic activity">
    <reaction evidence="5">
        <text>a 2'-deoxyribonucleoside 5'-diphosphate + [thioredoxin]-disulfide + H2O = a ribonucleoside 5'-diphosphate + [thioredoxin]-dithiol</text>
        <dbReference type="Rhea" id="RHEA:23252"/>
        <dbReference type="Rhea" id="RHEA-COMP:10698"/>
        <dbReference type="Rhea" id="RHEA-COMP:10700"/>
        <dbReference type="ChEBI" id="CHEBI:15377"/>
        <dbReference type="ChEBI" id="CHEBI:29950"/>
        <dbReference type="ChEBI" id="CHEBI:50058"/>
        <dbReference type="ChEBI" id="CHEBI:57930"/>
        <dbReference type="ChEBI" id="CHEBI:73316"/>
        <dbReference type="EC" id="1.17.4.1"/>
    </reaction>
</comment>
<dbReference type="EC" id="1.17.4.1" evidence="2"/>
<sequence>MIKPHRGAREKRRKNSCAFLMGCASAGFFKLHTSLWCLFLLSAPAGSYNPHQIKRSRTGTGKLCRKRSGKFFRSIGCGPPRRISNNDDYPMAVKIDQKIVGYEVETAESETTAGESQAEEKKVADVIQMHERLERPEALFGSTYKVKTPLSEHALYVTINDIILNQGTEHEQRRPFEIFINSKNMDHFQWIVALTRIISAVFRKGGDVTFLVEELRSVFDPRGGYFKKGGKFMPSLVAEIGDSIECHLRTIGMIKTQEMDEHRKAMLAEKRAELDARDTPLQPDSDFPESAEFCAQCHTRAVVLMDGCMTCLSCGDSKCG</sequence>
<name>A0A450U066_9GAMM</name>